<feature type="binding site" evidence="23">
    <location>
        <position position="281"/>
    </location>
    <ligand>
        <name>Mg(2+)</name>
        <dbReference type="ChEBI" id="CHEBI:18420"/>
    </ligand>
</feature>
<keyword evidence="9 22" id="KW-0547">Nucleotide-binding</keyword>
<dbReference type="InterPro" id="IPR001245">
    <property type="entry name" value="Ser-Thr/Tyr_kinase_cat_dom"/>
</dbReference>
<feature type="binding site" evidence="22">
    <location>
        <begin position="309"/>
        <end position="316"/>
    </location>
    <ligand>
        <name>ATP</name>
        <dbReference type="ChEBI" id="CHEBI:30616"/>
    </ligand>
</feature>
<reference evidence="29" key="1">
    <citation type="submission" date="2012-01" db="EMBL/GenBank/DDBJ databases">
        <title>The Genome Sequence of Oreochromis niloticus (Nile Tilapia).</title>
        <authorList>
            <consortium name="Broad Institute Genome Assembly Team"/>
            <consortium name="Broad Institute Sequencing Platform"/>
            <person name="Di Palma F."/>
            <person name="Johnson J."/>
            <person name="Lander E.S."/>
            <person name="Lindblad-Toh K."/>
        </authorList>
    </citation>
    <scope>NUCLEOTIDE SEQUENCE [LARGE SCALE GENOMIC DNA]</scope>
</reference>
<dbReference type="GO" id="GO:0019838">
    <property type="term" value="F:growth factor binding"/>
    <property type="evidence" value="ECO:0007669"/>
    <property type="project" value="TreeGrafter"/>
</dbReference>
<evidence type="ECO:0000256" key="9">
    <source>
        <dbReference type="ARBA" id="ARBA00022741"/>
    </source>
</evidence>
<evidence type="ECO:0000256" key="22">
    <source>
        <dbReference type="PIRSR" id="PIRSR000615-2"/>
    </source>
</evidence>
<dbReference type="GO" id="GO:0043235">
    <property type="term" value="C:receptor complex"/>
    <property type="evidence" value="ECO:0007669"/>
    <property type="project" value="TreeGrafter"/>
</dbReference>
<dbReference type="GO" id="GO:0038093">
    <property type="term" value="P:Fc receptor signaling pathway"/>
    <property type="evidence" value="ECO:0007669"/>
    <property type="project" value="InterPro"/>
</dbReference>
<dbReference type="PANTHER" id="PTHR24416:SF46">
    <property type="entry name" value="MAST_STEM CELL GROWTH FACTOR RECEPTOR KIT"/>
    <property type="match status" value="1"/>
</dbReference>
<evidence type="ECO:0000256" key="16">
    <source>
        <dbReference type="ARBA" id="ARBA00023170"/>
    </source>
</evidence>
<dbReference type="PANTHER" id="PTHR24416">
    <property type="entry name" value="TYROSINE-PROTEIN KINASE RECEPTOR"/>
    <property type="match status" value="1"/>
</dbReference>
<keyword evidence="23" id="KW-0479">Metal-binding</keyword>
<dbReference type="GO" id="GO:0046872">
    <property type="term" value="F:metal ion binding"/>
    <property type="evidence" value="ECO:0007669"/>
    <property type="project" value="UniProtKB-KW"/>
</dbReference>
<dbReference type="FunFam" id="3.30.200.20:FF:000025">
    <property type="entry name" value="Platelet-derived growth factor receptor alpha"/>
    <property type="match status" value="1"/>
</dbReference>
<protein>
    <recommendedName>
        <fullName evidence="2">receptor protein-tyrosine kinase</fullName>
        <ecNumber evidence="2">2.7.10.1</ecNumber>
    </recommendedName>
    <alternativeName>
        <fullName evidence="19">Tyrosine-protein kinase Kit</fullName>
    </alternativeName>
</protein>
<evidence type="ECO:0000256" key="14">
    <source>
        <dbReference type="ARBA" id="ARBA00023137"/>
    </source>
</evidence>
<keyword evidence="18" id="KW-0393">Immunoglobulin domain</keyword>
<evidence type="ECO:0000256" key="25">
    <source>
        <dbReference type="SAM" id="MobiDB-lite"/>
    </source>
</evidence>
<evidence type="ECO:0000256" key="8">
    <source>
        <dbReference type="ARBA" id="ARBA00022737"/>
    </source>
</evidence>
<feature type="binding site" evidence="22">
    <location>
        <position position="493"/>
    </location>
    <ligand>
        <name>ATP</name>
        <dbReference type="ChEBI" id="CHEBI:30616"/>
    </ligand>
</feature>
<dbReference type="Gene3D" id="3.30.200.20">
    <property type="entry name" value="Phosphorylase Kinase, domain 1"/>
    <property type="match status" value="1"/>
</dbReference>
<dbReference type="GO" id="GO:0046427">
    <property type="term" value="P:positive regulation of receptor signaling pathway via JAK-STAT"/>
    <property type="evidence" value="ECO:0007669"/>
    <property type="project" value="TreeGrafter"/>
</dbReference>
<feature type="binding site" evidence="22">
    <location>
        <begin position="384"/>
        <end position="390"/>
    </location>
    <ligand>
        <name>ATP</name>
        <dbReference type="ChEBI" id="CHEBI:30616"/>
    </ligand>
</feature>
<dbReference type="Proteomes" id="UP000005207">
    <property type="component" value="Linkage group LG23"/>
</dbReference>
<dbReference type="GO" id="GO:0004714">
    <property type="term" value="F:transmembrane receptor protein tyrosine kinase activity"/>
    <property type="evidence" value="ECO:0007669"/>
    <property type="project" value="UniProtKB-EC"/>
</dbReference>
<keyword evidence="15" id="KW-1015">Disulfide bond</keyword>
<feature type="binding site" evidence="23">
    <location>
        <position position="494"/>
    </location>
    <ligand>
        <name>Mg(2+)</name>
        <dbReference type="ChEBI" id="CHEBI:18420"/>
    </ligand>
</feature>
<reference evidence="28" key="3">
    <citation type="submission" date="2025-09" db="UniProtKB">
        <authorList>
            <consortium name="Ensembl"/>
        </authorList>
    </citation>
    <scope>IDENTIFICATION</scope>
</reference>
<keyword evidence="14" id="KW-0829">Tyrosine-protein kinase</keyword>
<dbReference type="GO" id="GO:0030183">
    <property type="term" value="P:B cell differentiation"/>
    <property type="evidence" value="ECO:0007669"/>
    <property type="project" value="TreeGrafter"/>
</dbReference>
<evidence type="ECO:0000256" key="1">
    <source>
        <dbReference type="ARBA" id="ARBA00004251"/>
    </source>
</evidence>
<dbReference type="FunFam" id="1.10.510.10:FF:000177">
    <property type="entry name" value="Mast/stem cell growth factor receptor"/>
    <property type="match status" value="1"/>
</dbReference>
<evidence type="ECO:0000256" key="4">
    <source>
        <dbReference type="ARBA" id="ARBA00022553"/>
    </source>
</evidence>
<dbReference type="PROSITE" id="PS50011">
    <property type="entry name" value="PROTEIN_KINASE_DOM"/>
    <property type="match status" value="1"/>
</dbReference>
<dbReference type="PROSITE" id="PS00109">
    <property type="entry name" value="PROTEIN_KINASE_TYR"/>
    <property type="match status" value="1"/>
</dbReference>
<evidence type="ECO:0000256" key="10">
    <source>
        <dbReference type="ARBA" id="ARBA00022777"/>
    </source>
</evidence>
<accession>A0A669CQ21</accession>
<evidence type="ECO:0000256" key="5">
    <source>
        <dbReference type="ARBA" id="ARBA00022679"/>
    </source>
</evidence>
<keyword evidence="29" id="KW-1185">Reference proteome</keyword>
<name>A0A669CQ21_ORENI</name>
<dbReference type="SUPFAM" id="SSF56112">
    <property type="entry name" value="Protein kinase-like (PK-like)"/>
    <property type="match status" value="1"/>
</dbReference>
<comment type="catalytic activity">
    <reaction evidence="20">
        <text>L-tyrosyl-[protein] + ATP = O-phospho-L-tyrosyl-[protein] + ADP + H(+)</text>
        <dbReference type="Rhea" id="RHEA:10596"/>
        <dbReference type="Rhea" id="RHEA-COMP:10136"/>
        <dbReference type="Rhea" id="RHEA-COMP:20101"/>
        <dbReference type="ChEBI" id="CHEBI:15378"/>
        <dbReference type="ChEBI" id="CHEBI:30616"/>
        <dbReference type="ChEBI" id="CHEBI:46858"/>
        <dbReference type="ChEBI" id="CHEBI:61978"/>
        <dbReference type="ChEBI" id="CHEBI:456216"/>
        <dbReference type="EC" id="2.7.10.1"/>
    </reaction>
</comment>
<evidence type="ECO:0000256" key="23">
    <source>
        <dbReference type="PIRSR" id="PIRSR000615-3"/>
    </source>
</evidence>
<dbReference type="AlphaFoldDB" id="A0A669CQ21"/>
<dbReference type="GO" id="GO:0030318">
    <property type="term" value="P:melanocyte differentiation"/>
    <property type="evidence" value="ECO:0007669"/>
    <property type="project" value="UniProtKB-ARBA"/>
</dbReference>
<feature type="domain" description="Protein kinase" evidence="27">
    <location>
        <begin position="302"/>
        <end position="625"/>
    </location>
</feature>
<dbReference type="PROSITE" id="PS00240">
    <property type="entry name" value="RECEPTOR_TYR_KIN_III"/>
    <property type="match status" value="1"/>
</dbReference>
<dbReference type="GeneTree" id="ENSGT00940000155626"/>
<dbReference type="GO" id="GO:0005886">
    <property type="term" value="C:plasma membrane"/>
    <property type="evidence" value="ECO:0007669"/>
    <property type="project" value="UniProtKB-SubCell"/>
</dbReference>
<dbReference type="GO" id="GO:0038109">
    <property type="term" value="P:Kit signaling pathway"/>
    <property type="evidence" value="ECO:0007669"/>
    <property type="project" value="InterPro"/>
</dbReference>
<evidence type="ECO:0000256" key="2">
    <source>
        <dbReference type="ARBA" id="ARBA00011902"/>
    </source>
</evidence>
<evidence type="ECO:0000259" key="27">
    <source>
        <dbReference type="PROSITE" id="PS50011"/>
    </source>
</evidence>
<dbReference type="InterPro" id="IPR050122">
    <property type="entry name" value="RTK"/>
</dbReference>
<dbReference type="InterPro" id="IPR036179">
    <property type="entry name" value="Ig-like_dom_sf"/>
</dbReference>
<keyword evidence="5" id="KW-0808">Transferase</keyword>
<reference evidence="28" key="2">
    <citation type="submission" date="2025-08" db="UniProtKB">
        <authorList>
            <consortium name="Ensembl"/>
        </authorList>
    </citation>
    <scope>IDENTIFICATION</scope>
</reference>
<keyword evidence="8" id="KW-0677">Repeat</keyword>
<evidence type="ECO:0000256" key="19">
    <source>
        <dbReference type="ARBA" id="ARBA00032147"/>
    </source>
</evidence>
<evidence type="ECO:0000256" key="7">
    <source>
        <dbReference type="ARBA" id="ARBA00022729"/>
    </source>
</evidence>
<dbReference type="InterPro" id="IPR001824">
    <property type="entry name" value="Tyr_kinase_rcpt_3_CS"/>
</dbReference>
<keyword evidence="6 26" id="KW-0812">Transmembrane</keyword>
<dbReference type="InterPro" id="IPR020635">
    <property type="entry name" value="Tyr_kinase_cat_dom"/>
</dbReference>
<dbReference type="EC" id="2.7.10.1" evidence="2"/>
<evidence type="ECO:0000256" key="12">
    <source>
        <dbReference type="ARBA" id="ARBA00022989"/>
    </source>
</evidence>
<feature type="binding site" evidence="22 24">
    <location>
        <position position="336"/>
    </location>
    <ligand>
        <name>ATP</name>
        <dbReference type="ChEBI" id="CHEBI:30616"/>
    </ligand>
</feature>
<gene>
    <name evidence="28" type="primary">KIT</name>
    <name evidence="28" type="synonym">kita</name>
</gene>
<evidence type="ECO:0000256" key="11">
    <source>
        <dbReference type="ARBA" id="ARBA00022840"/>
    </source>
</evidence>
<keyword evidence="12 26" id="KW-1133">Transmembrane helix</keyword>
<dbReference type="PIRSF" id="PIRSF500951">
    <property type="entry name" value="SCGF_recepter"/>
    <property type="match status" value="1"/>
</dbReference>
<dbReference type="InterPro" id="IPR017441">
    <property type="entry name" value="Protein_kinase_ATP_BS"/>
</dbReference>
<dbReference type="GO" id="GO:0030335">
    <property type="term" value="P:positive regulation of cell migration"/>
    <property type="evidence" value="ECO:0007669"/>
    <property type="project" value="TreeGrafter"/>
</dbReference>
<dbReference type="GO" id="GO:0005524">
    <property type="term" value="F:ATP binding"/>
    <property type="evidence" value="ECO:0007669"/>
    <property type="project" value="UniProtKB-UniRule"/>
</dbReference>
<dbReference type="PROSITE" id="PS00107">
    <property type="entry name" value="PROTEIN_KINASE_ATP"/>
    <property type="match status" value="1"/>
</dbReference>
<keyword evidence="3" id="KW-1003">Cell membrane</keyword>
<dbReference type="PIRSF" id="PIRSF000615">
    <property type="entry name" value="TyrPK_CSF1-R"/>
    <property type="match status" value="1"/>
</dbReference>
<keyword evidence="23" id="KW-0460">Magnesium</keyword>
<keyword evidence="10" id="KW-0418">Kinase</keyword>
<evidence type="ECO:0000256" key="18">
    <source>
        <dbReference type="ARBA" id="ARBA00023319"/>
    </source>
</evidence>
<dbReference type="Pfam" id="PF07714">
    <property type="entry name" value="PK_Tyr_Ser-Thr"/>
    <property type="match status" value="1"/>
</dbReference>
<evidence type="ECO:0000256" key="6">
    <source>
        <dbReference type="ARBA" id="ARBA00022692"/>
    </source>
</evidence>
<evidence type="ECO:0000256" key="21">
    <source>
        <dbReference type="PIRSR" id="PIRSR000615-1"/>
    </source>
</evidence>
<dbReference type="GO" id="GO:0019955">
    <property type="term" value="F:cytokine binding"/>
    <property type="evidence" value="ECO:0007669"/>
    <property type="project" value="InterPro"/>
</dbReference>
<dbReference type="InterPro" id="IPR013783">
    <property type="entry name" value="Ig-like_fold"/>
</dbReference>
<dbReference type="Gene3D" id="2.60.40.10">
    <property type="entry name" value="Immunoglobulins"/>
    <property type="match status" value="2"/>
</dbReference>
<dbReference type="Ensembl" id="ENSONIT00000085063.1">
    <property type="protein sequence ID" value="ENSONIP00000050427.1"/>
    <property type="gene ID" value="ENSONIG00000002981.2"/>
</dbReference>
<dbReference type="InterPro" id="IPR011009">
    <property type="entry name" value="Kinase-like_dom_sf"/>
</dbReference>
<dbReference type="SMART" id="SM00219">
    <property type="entry name" value="TyrKc"/>
    <property type="match status" value="1"/>
</dbReference>
<keyword evidence="13 26" id="KW-0472">Membrane</keyword>
<keyword evidence="11 22" id="KW-0067">ATP-binding</keyword>
<evidence type="ECO:0000256" key="20">
    <source>
        <dbReference type="ARBA" id="ARBA00051243"/>
    </source>
</evidence>
<organism evidence="28 29">
    <name type="scientific">Oreochromis niloticus</name>
    <name type="common">Nile tilapia</name>
    <name type="synonym">Tilapia nilotica</name>
    <dbReference type="NCBI Taxonomy" id="8128"/>
    <lineage>
        <taxon>Eukaryota</taxon>
        <taxon>Metazoa</taxon>
        <taxon>Chordata</taxon>
        <taxon>Craniata</taxon>
        <taxon>Vertebrata</taxon>
        <taxon>Euteleostomi</taxon>
        <taxon>Actinopterygii</taxon>
        <taxon>Neopterygii</taxon>
        <taxon>Teleostei</taxon>
        <taxon>Neoteleostei</taxon>
        <taxon>Acanthomorphata</taxon>
        <taxon>Ovalentaria</taxon>
        <taxon>Cichlomorphae</taxon>
        <taxon>Cichliformes</taxon>
        <taxon>Cichlidae</taxon>
        <taxon>African cichlids</taxon>
        <taxon>Pseudocrenilabrinae</taxon>
        <taxon>Oreochromini</taxon>
        <taxon>Oreochromis</taxon>
    </lineage>
</organism>
<dbReference type="InterPro" id="IPR027263">
    <property type="entry name" value="SCGF_receptor"/>
</dbReference>
<keyword evidence="7" id="KW-0732">Signal</keyword>
<evidence type="ECO:0000313" key="29">
    <source>
        <dbReference type="Proteomes" id="UP000005207"/>
    </source>
</evidence>
<sequence>YRYVTHEGENASFPCLATDPDLENMHLETCSSKSLPPGLQFSASLEHGIYMHNTQKAYEGCYVCAGRLHGKDVRSGQFHLSVVPGKIVWVCSICTFFDLAKINQSYISELRLVRLKMLEGGVYTFQASNGDASANQTFTVFVISKPEIVSIDSPVNGQVRCVAEGFPAPQITWYYCERPHLNVITITLVSPMFGKTEVESRVNISRARFNTLECVATVEGEQAYILYSISEKRVPHGLFTPLLIGSISAAGILCLILIMLFYKYMQKPKYQIQWKVIGNDYVDIDPTQLPYDDQWEFPRNNLRFGKTLGSGAFGKVVEATAYGLSKADSVMTVAVKMLKSSAHATEKEALMSELKVLSYLGNHINIVNLLGACTVGGPTLVITEYCCFGDLLNFLRRKRDLCICFKLEDDYYNRNVMHLNSYMTMKPSVAGNAPVSSSSEKRNSLRKGKPNEMFADDGLSLDTEDLLSFSYQVAKGMEFLASKNCIHRDLAARNILLTEGRVAKICDFGLARDITTDSNYVVKGNARLPVKWMSPESIFECVYTFESDVWSYGILLWEIFSLGNSPYPGMPVDAKFYKLIKEGYRMDAPEFAPSEMYEIMRCCWDADPFNRPPFRKVVETIEQQLSDATKRVGFNI</sequence>
<feature type="binding site" evidence="23">
    <location>
        <position position="507"/>
    </location>
    <ligand>
        <name>Mg(2+)</name>
        <dbReference type="ChEBI" id="CHEBI:18420"/>
    </ligand>
</feature>
<keyword evidence="16" id="KW-0675">Receptor</keyword>
<evidence type="ECO:0000313" key="28">
    <source>
        <dbReference type="Ensembl" id="ENSONIP00000050427.1"/>
    </source>
</evidence>
<dbReference type="GO" id="GO:0002244">
    <property type="term" value="P:hematopoietic progenitor cell differentiation"/>
    <property type="evidence" value="ECO:0007669"/>
    <property type="project" value="TreeGrafter"/>
</dbReference>
<feature type="active site" description="Proton acceptor" evidence="21">
    <location>
        <position position="489"/>
    </location>
</feature>
<dbReference type="InterPro" id="IPR000719">
    <property type="entry name" value="Prot_kinase_dom"/>
</dbReference>
<evidence type="ECO:0000256" key="17">
    <source>
        <dbReference type="ARBA" id="ARBA00023180"/>
    </source>
</evidence>
<evidence type="ECO:0000256" key="24">
    <source>
        <dbReference type="PROSITE-ProRule" id="PRU10141"/>
    </source>
</evidence>
<comment type="subcellular location">
    <subcellularLocation>
        <location evidence="1">Cell membrane</location>
        <topology evidence="1">Single-pass type I membrane protein</topology>
    </subcellularLocation>
</comment>
<evidence type="ECO:0000256" key="13">
    <source>
        <dbReference type="ARBA" id="ARBA00023136"/>
    </source>
</evidence>
<dbReference type="GO" id="GO:0097324">
    <property type="term" value="P:melanocyte migration"/>
    <property type="evidence" value="ECO:0007669"/>
    <property type="project" value="UniProtKB-ARBA"/>
</dbReference>
<evidence type="ECO:0000256" key="3">
    <source>
        <dbReference type="ARBA" id="ARBA00022475"/>
    </source>
</evidence>
<evidence type="ECO:0000256" key="15">
    <source>
        <dbReference type="ARBA" id="ARBA00023157"/>
    </source>
</evidence>
<feature type="region of interest" description="Disordered" evidence="25">
    <location>
        <begin position="431"/>
        <end position="451"/>
    </location>
</feature>
<dbReference type="InterPro" id="IPR008266">
    <property type="entry name" value="Tyr_kinase_AS"/>
</dbReference>
<dbReference type="Gene3D" id="1.10.510.10">
    <property type="entry name" value="Transferase(Phosphotransferase) domain 1"/>
    <property type="match status" value="1"/>
</dbReference>
<dbReference type="SUPFAM" id="SSF48726">
    <property type="entry name" value="Immunoglobulin"/>
    <property type="match status" value="1"/>
</dbReference>
<proteinExistence type="predicted"/>
<keyword evidence="4" id="KW-0597">Phosphoprotein</keyword>
<feature type="transmembrane region" description="Helical" evidence="26">
    <location>
        <begin position="238"/>
        <end position="262"/>
    </location>
</feature>
<keyword evidence="17" id="KW-0325">Glycoprotein</keyword>
<evidence type="ECO:0000256" key="26">
    <source>
        <dbReference type="SAM" id="Phobius"/>
    </source>
</evidence>